<dbReference type="RefSeq" id="WP_377825176.1">
    <property type="nucleotide sequence ID" value="NZ_JBHSWJ010000002.1"/>
</dbReference>
<dbReference type="InterPro" id="IPR000383">
    <property type="entry name" value="Xaa-Pro-like_dom"/>
</dbReference>
<dbReference type="InterPro" id="IPR029058">
    <property type="entry name" value="AB_hydrolase_fold"/>
</dbReference>
<feature type="domain" description="Xaa-Pro dipeptidyl-peptidase C-terminal" evidence="4">
    <location>
        <begin position="323"/>
        <end position="513"/>
    </location>
</feature>
<evidence type="ECO:0000313" key="5">
    <source>
        <dbReference type="EMBL" id="MFC6715811.1"/>
    </source>
</evidence>
<dbReference type="PANTHER" id="PTHR22946">
    <property type="entry name" value="DIENELACTONE HYDROLASE DOMAIN-CONTAINING PROTEIN-RELATED"/>
    <property type="match status" value="1"/>
</dbReference>
<dbReference type="EMBL" id="JBHSWJ010000002">
    <property type="protein sequence ID" value="MFC6715811.1"/>
    <property type="molecule type" value="Genomic_DNA"/>
</dbReference>
<sequence length="524" mass="54153">MTPTTSRLRSRGLAAICAAGIAGGGFLGTATIAKAAPAAVPTGPIAFSVRSFDGTTITGNYFRSPASDGRRAPTVLKGPGWGGAAESDPSAPTDTAGGTIGLAPLLANGYNVVTWNPRGFRTSTGKAQADSVLYEGRDVSAILNWLSRQSWAQLDRPGDPAVGMVGGSYGGGVQWAAAALDRRIDAIAPDISWNSLKTSLYPNTTAKSGWSTALYGGALAAGQRNNPIIDTTFQQAANSITLSRQGVDFLGSWQRTNLAAWDSAPALILQGTVDTLFPLDEAAANYASVSRNRVPVKMVWFCGGHGVCLTNPGDTSVIERDTLAWLNRYVKRQHVSTGAGFEWVDQTGVWHSSATYRPNKVGCGGVSANGKGTLSLVSAGGSGPYTGPGADQLGPVAALIATKAPNAVNVPIQFNRATKVLGAPRLSLTYSGTAPGTTHRVLAQIVDNSTGVVLGSQLTPFPVTLDGRTHRLSLPMEYVAASAAPGQSFTLQLVADSSQINTHPSGGSVTFSKVSVKLPTTGGR</sequence>
<dbReference type="Proteomes" id="UP001596356">
    <property type="component" value="Unassembled WGS sequence"/>
</dbReference>
<keyword evidence="2 5" id="KW-0378">Hydrolase</keyword>
<comment type="similarity">
    <text evidence="1">Belongs to the AB hydrolase superfamily.</text>
</comment>
<feature type="region of interest" description="Disordered" evidence="3">
    <location>
        <begin position="68"/>
        <end position="95"/>
    </location>
</feature>
<evidence type="ECO:0000256" key="2">
    <source>
        <dbReference type="ARBA" id="ARBA00022801"/>
    </source>
</evidence>
<protein>
    <submittedName>
        <fullName evidence="5">Alpha/beta hydrolase family protein</fullName>
        <ecNumber evidence="5">3.4.-.-</ecNumber>
    </submittedName>
</protein>
<gene>
    <name evidence="5" type="ORF">ACFQBT_19055</name>
</gene>
<dbReference type="InterPro" id="IPR050261">
    <property type="entry name" value="FrsA_esterase"/>
</dbReference>
<dbReference type="PANTHER" id="PTHR22946:SF9">
    <property type="entry name" value="POLYKETIDE TRANSFERASE AF380"/>
    <property type="match status" value="1"/>
</dbReference>
<name>A0ABW2AXD9_9MICO</name>
<reference evidence="6" key="1">
    <citation type="journal article" date="2019" name="Int. J. Syst. Evol. Microbiol.">
        <title>The Global Catalogue of Microorganisms (GCM) 10K type strain sequencing project: providing services to taxonomists for standard genome sequencing and annotation.</title>
        <authorList>
            <consortium name="The Broad Institute Genomics Platform"/>
            <consortium name="The Broad Institute Genome Sequencing Center for Infectious Disease"/>
            <person name="Wu L."/>
            <person name="Ma J."/>
        </authorList>
    </citation>
    <scope>NUCLEOTIDE SEQUENCE [LARGE SCALE GENOMIC DNA]</scope>
    <source>
        <strain evidence="6">NBRC 106593</strain>
    </source>
</reference>
<evidence type="ECO:0000313" key="6">
    <source>
        <dbReference type="Proteomes" id="UP001596356"/>
    </source>
</evidence>
<evidence type="ECO:0000259" key="4">
    <source>
        <dbReference type="SMART" id="SM00939"/>
    </source>
</evidence>
<dbReference type="GO" id="GO:0016787">
    <property type="term" value="F:hydrolase activity"/>
    <property type="evidence" value="ECO:0007669"/>
    <property type="project" value="UniProtKB-KW"/>
</dbReference>
<organism evidence="5 6">
    <name type="scientific">Branchiibius cervicis</name>
    <dbReference type="NCBI Taxonomy" id="908252"/>
    <lineage>
        <taxon>Bacteria</taxon>
        <taxon>Bacillati</taxon>
        <taxon>Actinomycetota</taxon>
        <taxon>Actinomycetes</taxon>
        <taxon>Micrococcales</taxon>
        <taxon>Dermacoccaceae</taxon>
        <taxon>Branchiibius</taxon>
    </lineage>
</organism>
<dbReference type="InterPro" id="IPR013736">
    <property type="entry name" value="Xaa-Pro_dipept_C"/>
</dbReference>
<dbReference type="SMART" id="SM00939">
    <property type="entry name" value="PepX_C"/>
    <property type="match status" value="1"/>
</dbReference>
<evidence type="ECO:0000256" key="1">
    <source>
        <dbReference type="ARBA" id="ARBA00008645"/>
    </source>
</evidence>
<accession>A0ABW2AXD9</accession>
<dbReference type="SUPFAM" id="SSF53474">
    <property type="entry name" value="alpha/beta-Hydrolases"/>
    <property type="match status" value="1"/>
</dbReference>
<keyword evidence="6" id="KW-1185">Reference proteome</keyword>
<evidence type="ECO:0000256" key="3">
    <source>
        <dbReference type="SAM" id="MobiDB-lite"/>
    </source>
</evidence>
<proteinExistence type="inferred from homology"/>
<dbReference type="Pfam" id="PF02129">
    <property type="entry name" value="Peptidase_S15"/>
    <property type="match status" value="1"/>
</dbReference>
<dbReference type="EC" id="3.4.-.-" evidence="5"/>
<dbReference type="Gene3D" id="3.40.50.1820">
    <property type="entry name" value="alpha/beta hydrolase"/>
    <property type="match status" value="1"/>
</dbReference>
<comment type="caution">
    <text evidence="5">The sequence shown here is derived from an EMBL/GenBank/DDBJ whole genome shotgun (WGS) entry which is preliminary data.</text>
</comment>